<proteinExistence type="predicted"/>
<protein>
    <submittedName>
        <fullName evidence="1">Uncharacterized protein</fullName>
    </submittedName>
</protein>
<keyword evidence="2" id="KW-1185">Reference proteome</keyword>
<reference evidence="2" key="1">
    <citation type="journal article" date="2014" name="Environ. Microbiol.">
        <title>Comparative genomics of the marine bacterial genus Glaciecola reveals the high degree of genomic diversity and genomic characteristic for cold adaptation.</title>
        <authorList>
            <person name="Qin Q.L."/>
            <person name="Xie B.B."/>
            <person name="Yu Y."/>
            <person name="Shu Y.L."/>
            <person name="Rong J.C."/>
            <person name="Zhang Y.J."/>
            <person name="Zhao D.L."/>
            <person name="Chen X.L."/>
            <person name="Zhang X.Y."/>
            <person name="Chen B."/>
            <person name="Zhou B.C."/>
            <person name="Zhang Y.Z."/>
        </authorList>
    </citation>
    <scope>NUCLEOTIDE SEQUENCE [LARGE SCALE GENOMIC DNA]</scope>
    <source>
        <strain evidence="2">LMG 21857</strain>
    </source>
</reference>
<name>K7A824_9ALTE</name>
<evidence type="ECO:0000313" key="1">
    <source>
        <dbReference type="EMBL" id="GAC31600.1"/>
    </source>
</evidence>
<dbReference type="Proteomes" id="UP000006322">
    <property type="component" value="Unassembled WGS sequence"/>
</dbReference>
<dbReference type="EMBL" id="BAER01000017">
    <property type="protein sequence ID" value="GAC31600.1"/>
    <property type="molecule type" value="Genomic_DNA"/>
</dbReference>
<dbReference type="STRING" id="1129793.GPLA_0684"/>
<evidence type="ECO:0000313" key="2">
    <source>
        <dbReference type="Proteomes" id="UP000006322"/>
    </source>
</evidence>
<accession>K7A824</accession>
<comment type="caution">
    <text evidence="1">The sequence shown here is derived from an EMBL/GenBank/DDBJ whole genome shotgun (WGS) entry which is preliminary data.</text>
</comment>
<gene>
    <name evidence="1" type="ORF">GPLA_0684</name>
</gene>
<organism evidence="1 2">
    <name type="scientific">Paraglaciecola polaris LMG 21857</name>
    <dbReference type="NCBI Taxonomy" id="1129793"/>
    <lineage>
        <taxon>Bacteria</taxon>
        <taxon>Pseudomonadati</taxon>
        <taxon>Pseudomonadota</taxon>
        <taxon>Gammaproteobacteria</taxon>
        <taxon>Alteromonadales</taxon>
        <taxon>Alteromonadaceae</taxon>
        <taxon>Paraglaciecola</taxon>
    </lineage>
</organism>
<dbReference type="AlphaFoldDB" id="K7A824"/>
<sequence length="55" mass="5939">MSAVVELTVSLLVPDINEASAPRILLAENCSMILTASPEFTSIKNLVLISMSYQN</sequence>